<dbReference type="PATRIC" id="fig|1121305.3.peg.2168"/>
<reference evidence="2 3" key="1">
    <citation type="submission" date="2016-02" db="EMBL/GenBank/DDBJ databases">
        <title>Genome sequence of Clostridium colicanis DSM 13634.</title>
        <authorList>
            <person name="Poehlein A."/>
            <person name="Daniel R."/>
        </authorList>
    </citation>
    <scope>NUCLEOTIDE SEQUENCE [LARGE SCALE GENOMIC DNA]</scope>
    <source>
        <strain evidence="2 3">DSM 13634</strain>
    </source>
</reference>
<keyword evidence="1" id="KW-0472">Membrane</keyword>
<feature type="transmembrane region" description="Helical" evidence="1">
    <location>
        <begin position="91"/>
        <end position="113"/>
    </location>
</feature>
<gene>
    <name evidence="2" type="ORF">CLCOL_21670</name>
</gene>
<keyword evidence="1" id="KW-1133">Transmembrane helix</keyword>
<dbReference type="RefSeq" id="WP_061858970.1">
    <property type="nucleotide sequence ID" value="NZ_LTBB01000012.1"/>
</dbReference>
<proteinExistence type="predicted"/>
<feature type="transmembrane region" description="Helical" evidence="1">
    <location>
        <begin position="184"/>
        <end position="206"/>
    </location>
</feature>
<comment type="caution">
    <text evidence="2">The sequence shown here is derived from an EMBL/GenBank/DDBJ whole genome shotgun (WGS) entry which is preliminary data.</text>
</comment>
<dbReference type="Proteomes" id="UP000075374">
    <property type="component" value="Unassembled WGS sequence"/>
</dbReference>
<protein>
    <submittedName>
        <fullName evidence="2">Uncharacterized protein</fullName>
    </submittedName>
</protein>
<organism evidence="2 3">
    <name type="scientific">Clostridium colicanis DSM 13634</name>
    <dbReference type="NCBI Taxonomy" id="1121305"/>
    <lineage>
        <taxon>Bacteria</taxon>
        <taxon>Bacillati</taxon>
        <taxon>Bacillota</taxon>
        <taxon>Clostridia</taxon>
        <taxon>Eubacteriales</taxon>
        <taxon>Clostridiaceae</taxon>
        <taxon>Clostridium</taxon>
    </lineage>
</organism>
<keyword evidence="3" id="KW-1185">Reference proteome</keyword>
<dbReference type="NCBIfam" id="NF038403">
    <property type="entry name" value="perm_prefix_1"/>
    <property type="match status" value="1"/>
</dbReference>
<dbReference type="EMBL" id="LTBB01000012">
    <property type="protein sequence ID" value="KYH28214.1"/>
    <property type="molecule type" value="Genomic_DNA"/>
</dbReference>
<evidence type="ECO:0000313" key="2">
    <source>
        <dbReference type="EMBL" id="KYH28214.1"/>
    </source>
</evidence>
<dbReference type="STRING" id="1121305.CLCOL_21670"/>
<name>A0A151AKP5_9CLOT</name>
<feature type="transmembrane region" description="Helical" evidence="1">
    <location>
        <begin position="119"/>
        <end position="141"/>
    </location>
</feature>
<keyword evidence="1" id="KW-0812">Transmembrane</keyword>
<sequence length="251" mass="28700">MKERIKKYVDNLFADIYDTKQLSELKEEISANLLEKINDLRASGMKEDEAFNEAVSSLGNMDELVENLKKASKEKFEDDFFNTTPLDKKHIIAYIVATAALLFGAITAGIVYLQNKNMMATLGTLMPFTMVSILLFMYFGLTQETKYSYGMRPRRALLYCLATELLLFGAFSTGFVYFSGQELFSVLATSMPFLITSVILFIYLGLTEKNRRKMDESWQKQWIQYYSDPKSMMVRGNISGAIWIFGIAAFF</sequence>
<feature type="transmembrane region" description="Helical" evidence="1">
    <location>
        <begin position="232"/>
        <end position="250"/>
    </location>
</feature>
<evidence type="ECO:0000313" key="3">
    <source>
        <dbReference type="Proteomes" id="UP000075374"/>
    </source>
</evidence>
<dbReference type="InterPro" id="IPR047928">
    <property type="entry name" value="Perm_prefix_1"/>
</dbReference>
<accession>A0A151AKP5</accession>
<evidence type="ECO:0000256" key="1">
    <source>
        <dbReference type="SAM" id="Phobius"/>
    </source>
</evidence>
<feature type="transmembrane region" description="Helical" evidence="1">
    <location>
        <begin position="156"/>
        <end position="178"/>
    </location>
</feature>
<dbReference type="AlphaFoldDB" id="A0A151AKP5"/>